<name>A4CK41_ROBBH</name>
<dbReference type="HOGENOM" id="CLU_3332426_0_0_10"/>
<dbReference type="STRING" id="313596.RB2501_12969"/>
<keyword evidence="2" id="KW-1185">Reference proteome</keyword>
<protein>
    <submittedName>
        <fullName evidence="1">Uncharacterized protein</fullName>
    </submittedName>
</protein>
<evidence type="ECO:0000313" key="2">
    <source>
        <dbReference type="Proteomes" id="UP000009049"/>
    </source>
</evidence>
<dbReference type="EMBL" id="CP001712">
    <property type="protein sequence ID" value="EAR15240.1"/>
    <property type="molecule type" value="Genomic_DNA"/>
</dbReference>
<accession>A4CK41</accession>
<dbReference type="AlphaFoldDB" id="A4CK41"/>
<evidence type="ECO:0000313" key="1">
    <source>
        <dbReference type="EMBL" id="EAR15240.1"/>
    </source>
</evidence>
<reference evidence="1 2" key="1">
    <citation type="journal article" date="2009" name="J. Bacteriol.">
        <title>Complete genome sequence of Robiginitalea biformata HTCC2501.</title>
        <authorList>
            <person name="Oh H.M."/>
            <person name="Giovannoni S.J."/>
            <person name="Lee K."/>
            <person name="Ferriera S."/>
            <person name="Johnson J."/>
            <person name="Cho J.C."/>
        </authorList>
    </citation>
    <scope>NUCLEOTIDE SEQUENCE [LARGE SCALE GENOMIC DNA]</scope>
    <source>
        <strain evidence="2">ATCC BAA-864 / HTCC2501 / KCTC 12146</strain>
    </source>
</reference>
<organism evidence="1 2">
    <name type="scientific">Robiginitalea biformata (strain ATCC BAA-864 / DSM 15991 / KCTC 12146 / HTCC2501)</name>
    <dbReference type="NCBI Taxonomy" id="313596"/>
    <lineage>
        <taxon>Bacteria</taxon>
        <taxon>Pseudomonadati</taxon>
        <taxon>Bacteroidota</taxon>
        <taxon>Flavobacteriia</taxon>
        <taxon>Flavobacteriales</taxon>
        <taxon>Flavobacteriaceae</taxon>
        <taxon>Robiginitalea</taxon>
    </lineage>
</organism>
<dbReference type="Proteomes" id="UP000009049">
    <property type="component" value="Chromosome"/>
</dbReference>
<proteinExistence type="predicted"/>
<dbReference type="KEGG" id="rbi:RB2501_12969"/>
<gene>
    <name evidence="1" type="ordered locus">RB2501_12969</name>
</gene>
<sequence>MAWILSKNQGGFGVDKIFNKTCATCHKGVVFTYIGMIF</sequence>